<feature type="domain" description="ABC transporter" evidence="5">
    <location>
        <begin position="6"/>
        <end position="224"/>
    </location>
</feature>
<accession>A0A2S8SU31</accession>
<evidence type="ECO:0000313" key="6">
    <source>
        <dbReference type="EMBL" id="PQV64311.1"/>
    </source>
</evidence>
<dbReference type="PANTHER" id="PTHR24220:SF685">
    <property type="entry name" value="ABC TRANSPORTER RELATED"/>
    <property type="match status" value="1"/>
</dbReference>
<dbReference type="OrthoDB" id="66958at2"/>
<dbReference type="Pfam" id="PF00005">
    <property type="entry name" value="ABC_tran"/>
    <property type="match status" value="1"/>
</dbReference>
<dbReference type="PROSITE" id="PS00211">
    <property type="entry name" value="ABC_TRANSPORTER_1"/>
    <property type="match status" value="1"/>
</dbReference>
<reference evidence="6 7" key="1">
    <citation type="journal article" date="2018" name="Syst. Appl. Microbiol.">
        <title>Abditibacterium utsteinense sp. nov., the first cultivated member of candidate phylum FBP, isolated from ice-free Antarctic soil samples.</title>
        <authorList>
            <person name="Tahon G."/>
            <person name="Tytgat B."/>
            <person name="Lebbe L."/>
            <person name="Carlier A."/>
            <person name="Willems A."/>
        </authorList>
    </citation>
    <scope>NUCLEOTIDE SEQUENCE [LARGE SCALE GENOMIC DNA]</scope>
    <source>
        <strain evidence="6 7">LMG 29911</strain>
    </source>
</reference>
<dbReference type="InterPro" id="IPR017871">
    <property type="entry name" value="ABC_transporter-like_CS"/>
</dbReference>
<dbReference type="PANTHER" id="PTHR24220">
    <property type="entry name" value="IMPORT ATP-BINDING PROTEIN"/>
    <property type="match status" value="1"/>
</dbReference>
<dbReference type="FunFam" id="3.40.50.300:FF:000032">
    <property type="entry name" value="Export ABC transporter ATP-binding protein"/>
    <property type="match status" value="1"/>
</dbReference>
<gene>
    <name evidence="6" type="ORF">B1R32_106157</name>
</gene>
<protein>
    <submittedName>
        <fullName evidence="6">Putative ABC transport system ATP-binding protein</fullName>
    </submittedName>
</protein>
<keyword evidence="2" id="KW-0547">Nucleotide-binding</keyword>
<evidence type="ECO:0000313" key="7">
    <source>
        <dbReference type="Proteomes" id="UP000237684"/>
    </source>
</evidence>
<dbReference type="CDD" id="cd03255">
    <property type="entry name" value="ABC_MJ0796_LolCDE_FtsE"/>
    <property type="match status" value="1"/>
</dbReference>
<comment type="caution">
    <text evidence="6">The sequence shown here is derived from an EMBL/GenBank/DDBJ whole genome shotgun (WGS) entry which is preliminary data.</text>
</comment>
<dbReference type="GO" id="GO:0022857">
    <property type="term" value="F:transmembrane transporter activity"/>
    <property type="evidence" value="ECO:0007669"/>
    <property type="project" value="UniProtKB-ARBA"/>
</dbReference>
<dbReference type="GO" id="GO:0016887">
    <property type="term" value="F:ATP hydrolysis activity"/>
    <property type="evidence" value="ECO:0007669"/>
    <property type="project" value="InterPro"/>
</dbReference>
<evidence type="ECO:0000256" key="4">
    <source>
        <dbReference type="ARBA" id="ARBA00038388"/>
    </source>
</evidence>
<keyword evidence="7" id="KW-1185">Reference proteome</keyword>
<proteinExistence type="inferred from homology"/>
<dbReference type="SMART" id="SM00382">
    <property type="entry name" value="AAA"/>
    <property type="match status" value="1"/>
</dbReference>
<dbReference type="PROSITE" id="PS50893">
    <property type="entry name" value="ABC_TRANSPORTER_2"/>
    <property type="match status" value="1"/>
</dbReference>
<sequence length="224" mass="24149">MYSPLIQIENLTKNYQVEGRAVGALQGIDLSVKEGEFLALIGRSGCGKSTLLNLLGGLDVPSSGVLRVANQEVSKLDERGLTLYRRETVGIVFQFFNLMPLLSALENAALPALLAGKPKKATFERAKNLLEAVGLENRIHQGASLLSGGEMQRVALARALINDPQLILADEPTGNLDSHSAQSVLDALSNLTRREGKTVVMVTHSLEAAQIADTTREMRDGKFV</sequence>
<evidence type="ECO:0000259" key="5">
    <source>
        <dbReference type="PROSITE" id="PS50893"/>
    </source>
</evidence>
<dbReference type="GO" id="GO:0005524">
    <property type="term" value="F:ATP binding"/>
    <property type="evidence" value="ECO:0007669"/>
    <property type="project" value="UniProtKB-KW"/>
</dbReference>
<evidence type="ECO:0000256" key="3">
    <source>
        <dbReference type="ARBA" id="ARBA00022840"/>
    </source>
</evidence>
<dbReference type="RefSeq" id="WP_105483439.1">
    <property type="nucleotide sequence ID" value="NZ_NIGF01000006.1"/>
</dbReference>
<dbReference type="InterPro" id="IPR015854">
    <property type="entry name" value="ABC_transpr_LolD-like"/>
</dbReference>
<keyword evidence="3 6" id="KW-0067">ATP-binding</keyword>
<evidence type="ECO:0000256" key="1">
    <source>
        <dbReference type="ARBA" id="ARBA00022448"/>
    </source>
</evidence>
<dbReference type="GO" id="GO:0005886">
    <property type="term" value="C:plasma membrane"/>
    <property type="evidence" value="ECO:0007669"/>
    <property type="project" value="TreeGrafter"/>
</dbReference>
<dbReference type="EMBL" id="NIGF01000006">
    <property type="protein sequence ID" value="PQV64311.1"/>
    <property type="molecule type" value="Genomic_DNA"/>
</dbReference>
<dbReference type="AlphaFoldDB" id="A0A2S8SU31"/>
<dbReference type="InParanoid" id="A0A2S8SU31"/>
<dbReference type="Proteomes" id="UP000237684">
    <property type="component" value="Unassembled WGS sequence"/>
</dbReference>
<name>A0A2S8SU31_9BACT</name>
<organism evidence="6 7">
    <name type="scientific">Abditibacterium utsteinense</name>
    <dbReference type="NCBI Taxonomy" id="1960156"/>
    <lineage>
        <taxon>Bacteria</taxon>
        <taxon>Pseudomonadati</taxon>
        <taxon>Abditibacteriota</taxon>
        <taxon>Abditibacteriia</taxon>
        <taxon>Abditibacteriales</taxon>
        <taxon>Abditibacteriaceae</taxon>
        <taxon>Abditibacterium</taxon>
    </lineage>
</organism>
<dbReference type="InterPro" id="IPR027417">
    <property type="entry name" value="P-loop_NTPase"/>
</dbReference>
<dbReference type="SUPFAM" id="SSF52540">
    <property type="entry name" value="P-loop containing nucleoside triphosphate hydrolases"/>
    <property type="match status" value="1"/>
</dbReference>
<dbReference type="GO" id="GO:0098796">
    <property type="term" value="C:membrane protein complex"/>
    <property type="evidence" value="ECO:0007669"/>
    <property type="project" value="UniProtKB-ARBA"/>
</dbReference>
<comment type="similarity">
    <text evidence="4">Belongs to the ABC transporter superfamily. Macrolide exporter (TC 3.A.1.122) family.</text>
</comment>
<keyword evidence="1" id="KW-0813">Transport</keyword>
<dbReference type="InterPro" id="IPR003439">
    <property type="entry name" value="ABC_transporter-like_ATP-bd"/>
</dbReference>
<evidence type="ECO:0000256" key="2">
    <source>
        <dbReference type="ARBA" id="ARBA00022741"/>
    </source>
</evidence>
<dbReference type="InterPro" id="IPR017911">
    <property type="entry name" value="MacB-like_ATP-bd"/>
</dbReference>
<dbReference type="InterPro" id="IPR003593">
    <property type="entry name" value="AAA+_ATPase"/>
</dbReference>
<dbReference type="Gene3D" id="3.40.50.300">
    <property type="entry name" value="P-loop containing nucleotide triphosphate hydrolases"/>
    <property type="match status" value="1"/>
</dbReference>